<gene>
    <name evidence="1" type="ORF">PoB_001439300</name>
</gene>
<name>A0AAV3YZF6_9GAST</name>
<evidence type="ECO:0000313" key="1">
    <source>
        <dbReference type="EMBL" id="GFN87887.1"/>
    </source>
</evidence>
<evidence type="ECO:0000313" key="2">
    <source>
        <dbReference type="Proteomes" id="UP000735302"/>
    </source>
</evidence>
<dbReference type="Proteomes" id="UP000735302">
    <property type="component" value="Unassembled WGS sequence"/>
</dbReference>
<keyword evidence="2" id="KW-1185">Reference proteome</keyword>
<comment type="caution">
    <text evidence="1">The sequence shown here is derived from an EMBL/GenBank/DDBJ whole genome shotgun (WGS) entry which is preliminary data.</text>
</comment>
<proteinExistence type="predicted"/>
<accession>A0AAV3YZF6</accession>
<organism evidence="1 2">
    <name type="scientific">Plakobranchus ocellatus</name>
    <dbReference type="NCBI Taxonomy" id="259542"/>
    <lineage>
        <taxon>Eukaryota</taxon>
        <taxon>Metazoa</taxon>
        <taxon>Spiralia</taxon>
        <taxon>Lophotrochozoa</taxon>
        <taxon>Mollusca</taxon>
        <taxon>Gastropoda</taxon>
        <taxon>Heterobranchia</taxon>
        <taxon>Euthyneura</taxon>
        <taxon>Panpulmonata</taxon>
        <taxon>Sacoglossa</taxon>
        <taxon>Placobranchoidea</taxon>
        <taxon>Plakobranchidae</taxon>
        <taxon>Plakobranchus</taxon>
    </lineage>
</organism>
<dbReference type="AlphaFoldDB" id="A0AAV3YZF6"/>
<dbReference type="EMBL" id="BLXT01001819">
    <property type="protein sequence ID" value="GFN87887.1"/>
    <property type="molecule type" value="Genomic_DNA"/>
</dbReference>
<reference evidence="1 2" key="1">
    <citation type="journal article" date="2021" name="Elife">
        <title>Chloroplast acquisition without the gene transfer in kleptoplastic sea slugs, Plakobranchus ocellatus.</title>
        <authorList>
            <person name="Maeda T."/>
            <person name="Takahashi S."/>
            <person name="Yoshida T."/>
            <person name="Shimamura S."/>
            <person name="Takaki Y."/>
            <person name="Nagai Y."/>
            <person name="Toyoda A."/>
            <person name="Suzuki Y."/>
            <person name="Arimoto A."/>
            <person name="Ishii H."/>
            <person name="Satoh N."/>
            <person name="Nishiyama T."/>
            <person name="Hasebe M."/>
            <person name="Maruyama T."/>
            <person name="Minagawa J."/>
            <person name="Obokata J."/>
            <person name="Shigenobu S."/>
        </authorList>
    </citation>
    <scope>NUCLEOTIDE SEQUENCE [LARGE SCALE GENOMIC DNA]</scope>
</reference>
<sequence>MSSRGADGCTLDISPLTRASDCAHRGLVPNGTFYGPSPSPPTRLAPPHHSLYPLVISLSPFPTLPSLRAQPILPALVHLDFSPPLGFHPAHPLCLGSSGPLPPIPSSCPLVLCFINALVCRGVAECGRHICYAKTNYCLSLVGPHPLATVYLRPRSNYCRHIHISFVKGPREAYDAPIARQRDMDVTLPTVAFCRITSGRAWSTQFFDASCGSD</sequence>
<protein>
    <submittedName>
        <fullName evidence="1">Uncharacterized protein</fullName>
    </submittedName>
</protein>